<dbReference type="PANTHER" id="PTHR35005">
    <property type="entry name" value="3-DEHYDRO-SCYLLO-INOSOSE HYDROLASE"/>
    <property type="match status" value="1"/>
</dbReference>
<dbReference type="AlphaFoldDB" id="A0A160PE83"/>
<evidence type="ECO:0000256" key="1">
    <source>
        <dbReference type="ARBA" id="ARBA00001947"/>
    </source>
</evidence>
<keyword evidence="4" id="KW-0862">Zinc</keyword>
<organism evidence="6 7">
    <name type="scientific">Methylorubrum populi</name>
    <dbReference type="NCBI Taxonomy" id="223967"/>
    <lineage>
        <taxon>Bacteria</taxon>
        <taxon>Pseudomonadati</taxon>
        <taxon>Pseudomonadota</taxon>
        <taxon>Alphaproteobacteria</taxon>
        <taxon>Hyphomicrobiales</taxon>
        <taxon>Methylobacteriaceae</taxon>
        <taxon>Methylorubrum</taxon>
    </lineage>
</organism>
<name>A0A160PE83_9HYPH</name>
<comment type="cofactor">
    <cofactor evidence="1">
        <name>Zn(2+)</name>
        <dbReference type="ChEBI" id="CHEBI:29105"/>
    </cofactor>
</comment>
<proteinExistence type="inferred from homology"/>
<dbReference type="InterPro" id="IPR003785">
    <property type="entry name" value="Creatininase/forma_Hydrolase"/>
</dbReference>
<dbReference type="SUPFAM" id="SSF102215">
    <property type="entry name" value="Creatininase"/>
    <property type="match status" value="1"/>
</dbReference>
<evidence type="ECO:0000313" key="7">
    <source>
        <dbReference type="Proteomes" id="UP000218288"/>
    </source>
</evidence>
<keyword evidence="2" id="KW-0479">Metal-binding</keyword>
<evidence type="ECO:0000256" key="3">
    <source>
        <dbReference type="ARBA" id="ARBA00022801"/>
    </source>
</evidence>
<comment type="similarity">
    <text evidence="5">Belongs to the creatininase superfamily.</text>
</comment>
<accession>A0A160PE83</accession>
<dbReference type="EMBL" id="AP014809">
    <property type="protein sequence ID" value="BAU90846.1"/>
    <property type="molecule type" value="Genomic_DNA"/>
</dbReference>
<dbReference type="Pfam" id="PF02633">
    <property type="entry name" value="Creatininase"/>
    <property type="match status" value="1"/>
</dbReference>
<dbReference type="GO" id="GO:0009231">
    <property type="term" value="P:riboflavin biosynthetic process"/>
    <property type="evidence" value="ECO:0007669"/>
    <property type="project" value="TreeGrafter"/>
</dbReference>
<dbReference type="InterPro" id="IPR024087">
    <property type="entry name" value="Creatininase-like_sf"/>
</dbReference>
<evidence type="ECO:0000256" key="4">
    <source>
        <dbReference type="ARBA" id="ARBA00022833"/>
    </source>
</evidence>
<reference evidence="6 7" key="1">
    <citation type="journal article" date="2016" name="Genome Announc.">
        <title>Complete Genome Sequence of Methylobacterium populi P-1M, Isolated from Pink-Pigmented Household Biofilm.</title>
        <authorList>
            <person name="Morohoshi T."/>
            <person name="Ikeda T."/>
        </authorList>
    </citation>
    <scope>NUCLEOTIDE SEQUENCE [LARGE SCALE GENOMIC DNA]</scope>
    <source>
        <strain evidence="6 7">P-1M</strain>
    </source>
</reference>
<dbReference type="PANTHER" id="PTHR35005:SF1">
    <property type="entry name" value="2-AMINO-5-FORMYLAMINO-6-RIBOSYLAMINOPYRIMIDIN-4(3H)-ONE 5'-MONOPHOSPHATE DEFORMYLASE"/>
    <property type="match status" value="1"/>
</dbReference>
<protein>
    <submittedName>
        <fullName evidence="6">Creatininase</fullName>
    </submittedName>
</protein>
<dbReference type="GO" id="GO:0046872">
    <property type="term" value="F:metal ion binding"/>
    <property type="evidence" value="ECO:0007669"/>
    <property type="project" value="UniProtKB-KW"/>
</dbReference>
<dbReference type="Gene3D" id="3.40.50.10310">
    <property type="entry name" value="Creatininase"/>
    <property type="match status" value="1"/>
</dbReference>
<keyword evidence="3" id="KW-0378">Hydrolase</keyword>
<evidence type="ECO:0000256" key="5">
    <source>
        <dbReference type="ARBA" id="ARBA00024029"/>
    </source>
</evidence>
<dbReference type="Proteomes" id="UP000218288">
    <property type="component" value="Chromosome"/>
</dbReference>
<sequence>MRQARENGDDSMPARSWLDLTTAEIRARDMSRAIAVLPVAAVEQHGPHLPLGTDTLIAEGYLERVSRLVPEALDVLLLPVQAIGKSDEHASFPGTLTLTAATALAAWTEIGASLHRAGCAKLVIVSSHGGNSALIDLVAGELRGRHGMVAVTTSWSRLGLPEGLFPADEIRHGIHAGGLETALMLALRPELVRQDRIENFEPRTVAMAHDFSLLRAGRPAAFAWKTEDLHASGALGDARLGTAEAGEAALDHGARTFVRLLEEVDRFAL</sequence>
<gene>
    <name evidence="6" type="ORF">MPPM_2241</name>
</gene>
<evidence type="ECO:0000313" key="6">
    <source>
        <dbReference type="EMBL" id="BAU90846.1"/>
    </source>
</evidence>
<dbReference type="GO" id="GO:0016811">
    <property type="term" value="F:hydrolase activity, acting on carbon-nitrogen (but not peptide) bonds, in linear amides"/>
    <property type="evidence" value="ECO:0007669"/>
    <property type="project" value="TreeGrafter"/>
</dbReference>
<evidence type="ECO:0000256" key="2">
    <source>
        <dbReference type="ARBA" id="ARBA00022723"/>
    </source>
</evidence>